<evidence type="ECO:0000259" key="11">
    <source>
        <dbReference type="PROSITE" id="PS51510"/>
    </source>
</evidence>
<keyword evidence="13" id="KW-1185">Reference proteome</keyword>
<dbReference type="Gene3D" id="1.10.135.10">
    <property type="entry name" value="ATP:guanido phosphotransferase, N-terminal domain"/>
    <property type="match status" value="1"/>
</dbReference>
<dbReference type="Proteomes" id="UP000186804">
    <property type="component" value="Unassembled WGS sequence"/>
</dbReference>
<dbReference type="GO" id="GO:0004111">
    <property type="term" value="F:creatine kinase activity"/>
    <property type="evidence" value="ECO:0007669"/>
    <property type="project" value="InterPro"/>
</dbReference>
<dbReference type="AlphaFoldDB" id="A0A1J4MR22"/>
<dbReference type="InterPro" id="IPR022415">
    <property type="entry name" value="ATP-guanido_PTrfase_AS"/>
</dbReference>
<dbReference type="PROSITE" id="PS00112">
    <property type="entry name" value="PHOSPHAGEN_KINASE"/>
    <property type="match status" value="1"/>
</dbReference>
<dbReference type="OrthoDB" id="418207at2759"/>
<dbReference type="PROSITE" id="PS51509">
    <property type="entry name" value="PHOSPHAGEN_KINASE_N"/>
    <property type="match status" value="1"/>
</dbReference>
<feature type="domain" description="Phosphagen kinase C-terminal" evidence="11">
    <location>
        <begin position="180"/>
        <end position="422"/>
    </location>
</feature>
<evidence type="ECO:0000313" key="12">
    <source>
        <dbReference type="EMBL" id="OII75891.1"/>
    </source>
</evidence>
<reference evidence="12 13" key="1">
    <citation type="submission" date="2016-10" db="EMBL/GenBank/DDBJ databases">
        <title>Reductive evolution of mitochondrial metabolism and differential evolution of invasion-related proteins in Cryptosporidium.</title>
        <authorList>
            <person name="Liu S."/>
            <person name="Roellig D.M."/>
            <person name="Guo Y."/>
            <person name="Li N."/>
            <person name="Frace M.A."/>
            <person name="Tang K."/>
            <person name="Zhang L."/>
            <person name="Feng Y."/>
            <person name="Xiao L."/>
        </authorList>
    </citation>
    <scope>NUCLEOTIDE SEQUENCE [LARGE SCALE GENOMIC DNA]</scope>
    <source>
        <strain evidence="12">30847</strain>
    </source>
</reference>
<keyword evidence="3 7" id="KW-0547">Nucleotide-binding</keyword>
<keyword evidence="5 7" id="KW-0067">ATP-binding</keyword>
<dbReference type="Gene3D" id="3.30.590.10">
    <property type="entry name" value="Glutamine synthetase/guanido kinase, catalytic domain"/>
    <property type="match status" value="1"/>
</dbReference>
<evidence type="ECO:0000256" key="1">
    <source>
        <dbReference type="ARBA" id="ARBA00006798"/>
    </source>
</evidence>
<dbReference type="InterPro" id="IPR000749">
    <property type="entry name" value="ATP-guanido_PTrfase"/>
</dbReference>
<evidence type="ECO:0000259" key="10">
    <source>
        <dbReference type="PROSITE" id="PS51509"/>
    </source>
</evidence>
<dbReference type="EMBL" id="LRBS01000072">
    <property type="protein sequence ID" value="OII75891.1"/>
    <property type="molecule type" value="Genomic_DNA"/>
</dbReference>
<dbReference type="InterPro" id="IPR022413">
    <property type="entry name" value="ATP-guanido_PTrfase_N"/>
</dbReference>
<dbReference type="GO" id="GO:0005524">
    <property type="term" value="F:ATP binding"/>
    <property type="evidence" value="ECO:0007669"/>
    <property type="project" value="UniProtKB-UniRule"/>
</dbReference>
<dbReference type="SUPFAM" id="SSF48034">
    <property type="entry name" value="Guanido kinase N-terminal domain"/>
    <property type="match status" value="1"/>
</dbReference>
<organism evidence="12 13">
    <name type="scientific">Cryptosporidium andersoni</name>
    <dbReference type="NCBI Taxonomy" id="117008"/>
    <lineage>
        <taxon>Eukaryota</taxon>
        <taxon>Sar</taxon>
        <taxon>Alveolata</taxon>
        <taxon>Apicomplexa</taxon>
        <taxon>Conoidasida</taxon>
        <taxon>Coccidia</taxon>
        <taxon>Eucoccidiorida</taxon>
        <taxon>Eimeriorina</taxon>
        <taxon>Cryptosporidiidae</taxon>
        <taxon>Cryptosporidium</taxon>
    </lineage>
</organism>
<dbReference type="RefSeq" id="XP_067067737.1">
    <property type="nucleotide sequence ID" value="XM_067210470.1"/>
</dbReference>
<dbReference type="GO" id="GO:0046314">
    <property type="term" value="P:phosphocreatine biosynthetic process"/>
    <property type="evidence" value="ECO:0007669"/>
    <property type="project" value="InterPro"/>
</dbReference>
<evidence type="ECO:0000256" key="2">
    <source>
        <dbReference type="ARBA" id="ARBA00022679"/>
    </source>
</evidence>
<sequence>MKVLIIFLSVVSSIYIVSAYRQNSLSDKGLVLDVVNFRVSATDNLILSILGRLCPTSTCKKPSEYNVETFGTALENYPNLSKHYCYMAKVLTKSMYGEYYNLKTSNGFTFDQVIQTGVDNPGHPFITNVGAVAGDEESFELFKEFFENIVEVRHGFMKHQIQESNLNIDELIENTIDEKYVVSVRVRTSRSVSGLPFSPATNRYQRRQVEKIVSSALESLTGDLAGKYYPLSSLTEEETQRLIDDHLLFQKPESPLLLTAGMARDWPDARGIFHNEKKDFLVWINEEDHIRIISMQNGSDIHAVFSRFSRAVSEIEASMLINGYKFAFDKHFGYLATCPSNLGTGLRASALVKIPLLEKHPRFMEIFKPLRMQRRGTYGVDSQSIDGIHDISNSDRMGSTEVELVNTFIKGATKIIELEKALERGEDIYDDIDKIVTLTEKISSSI</sequence>
<feature type="domain" description="Phosphagen kinase N-terminal" evidence="10">
    <location>
        <begin position="69"/>
        <end position="155"/>
    </location>
</feature>
<gene>
    <name evidence="12" type="ORF">cand_002220</name>
</gene>
<evidence type="ECO:0000256" key="6">
    <source>
        <dbReference type="PROSITE-ProRule" id="PRU00842"/>
    </source>
</evidence>
<dbReference type="Pfam" id="PF00217">
    <property type="entry name" value="ATP-gua_Ptrans"/>
    <property type="match status" value="1"/>
</dbReference>
<proteinExistence type="inferred from homology"/>
<evidence type="ECO:0000256" key="3">
    <source>
        <dbReference type="ARBA" id="ARBA00022741"/>
    </source>
</evidence>
<evidence type="ECO:0000313" key="13">
    <source>
        <dbReference type="Proteomes" id="UP000186804"/>
    </source>
</evidence>
<comment type="similarity">
    <text evidence="1 6 8">Belongs to the ATP:guanido phosphotransferase family.</text>
</comment>
<evidence type="ECO:0000256" key="8">
    <source>
        <dbReference type="RuleBase" id="RU000505"/>
    </source>
</evidence>
<dbReference type="FunFam" id="1.10.135.10:FF:000005">
    <property type="entry name" value="Glycocyamine kinase beta chain"/>
    <property type="match status" value="1"/>
</dbReference>
<comment type="caution">
    <text evidence="12">The sequence shown here is derived from an EMBL/GenBank/DDBJ whole genome shotgun (WGS) entry which is preliminary data.</text>
</comment>
<feature type="binding site" evidence="7">
    <location>
        <begin position="183"/>
        <end position="187"/>
    </location>
    <ligand>
        <name>ATP</name>
        <dbReference type="ChEBI" id="CHEBI:30616"/>
    </ligand>
</feature>
<dbReference type="GO" id="GO:0005615">
    <property type="term" value="C:extracellular space"/>
    <property type="evidence" value="ECO:0007669"/>
    <property type="project" value="TreeGrafter"/>
</dbReference>
<feature type="binding site" evidence="7">
    <location>
        <position position="246"/>
    </location>
    <ligand>
        <name>ATP</name>
        <dbReference type="ChEBI" id="CHEBI:30616"/>
    </ligand>
</feature>
<evidence type="ECO:0000256" key="9">
    <source>
        <dbReference type="SAM" id="SignalP"/>
    </source>
</evidence>
<dbReference type="InterPro" id="IPR014746">
    <property type="entry name" value="Gln_synth/guanido_kin_cat_dom"/>
</dbReference>
<dbReference type="VEuPathDB" id="CryptoDB:cand_002220"/>
<feature type="signal peptide" evidence="9">
    <location>
        <begin position="1"/>
        <end position="19"/>
    </location>
</feature>
<evidence type="ECO:0000256" key="4">
    <source>
        <dbReference type="ARBA" id="ARBA00022777"/>
    </source>
</evidence>
<accession>A0A1J4MR22</accession>
<feature type="binding site" evidence="7">
    <location>
        <begin position="375"/>
        <end position="380"/>
    </location>
    <ligand>
        <name>ATP</name>
        <dbReference type="ChEBI" id="CHEBI:30616"/>
    </ligand>
</feature>
<dbReference type="InterPro" id="IPR036802">
    <property type="entry name" value="ATP-guanido_PTrfase_N_sf"/>
</dbReference>
<dbReference type="PANTHER" id="PTHR11547">
    <property type="entry name" value="ARGININE OR CREATINE KINASE"/>
    <property type="match status" value="1"/>
</dbReference>
<dbReference type="PANTHER" id="PTHR11547:SF57">
    <property type="entry name" value="PHOSPHAGEN KINASE C-TERMINAL DOMAIN-CONTAINING PROTEIN"/>
    <property type="match status" value="1"/>
</dbReference>
<protein>
    <submittedName>
        <fullName evidence="12">ATP:guanido C-terminal catalytic domain-containing protein</fullName>
    </submittedName>
</protein>
<evidence type="ECO:0000256" key="5">
    <source>
        <dbReference type="ARBA" id="ARBA00022840"/>
    </source>
</evidence>
<dbReference type="GeneID" id="92364407"/>
<dbReference type="SUPFAM" id="SSF55931">
    <property type="entry name" value="Glutamine synthetase/guanido kinase"/>
    <property type="match status" value="1"/>
</dbReference>
<evidence type="ECO:0000256" key="7">
    <source>
        <dbReference type="PROSITE-ProRule" id="PRU00843"/>
    </source>
</evidence>
<dbReference type="InterPro" id="IPR022414">
    <property type="entry name" value="ATP-guanido_PTrfase_cat"/>
</dbReference>
<name>A0A1J4MR22_9CRYT</name>
<feature type="binding site" evidence="7">
    <location>
        <begin position="347"/>
        <end position="351"/>
    </location>
    <ligand>
        <name>ATP</name>
        <dbReference type="ChEBI" id="CHEBI:30616"/>
    </ligand>
</feature>
<feature type="binding site" evidence="7">
    <location>
        <position position="291"/>
    </location>
    <ligand>
        <name>ATP</name>
        <dbReference type="ChEBI" id="CHEBI:30616"/>
    </ligand>
</feature>
<feature type="chain" id="PRO_5012136566" evidence="9">
    <location>
        <begin position="20"/>
        <end position="446"/>
    </location>
</feature>
<dbReference type="FunFam" id="3.30.590.10:FF:000002">
    <property type="entry name" value="Creatine kinase S-type, mitochondrial"/>
    <property type="match status" value="1"/>
</dbReference>
<keyword evidence="9" id="KW-0732">Signal</keyword>
<keyword evidence="2 7" id="KW-0808">Transferase</keyword>
<dbReference type="Pfam" id="PF02807">
    <property type="entry name" value="ATP-gua_PtransN"/>
    <property type="match status" value="1"/>
</dbReference>
<dbReference type="PROSITE" id="PS51510">
    <property type="entry name" value="PHOSPHAGEN_KINASE_C"/>
    <property type="match status" value="1"/>
</dbReference>
<keyword evidence="4 7" id="KW-0418">Kinase</keyword>